<dbReference type="AlphaFoldDB" id="F8NT72"/>
<dbReference type="KEGG" id="sla:SERLADRAFT_437273"/>
<name>F8NT72_SERL9</name>
<evidence type="ECO:0000256" key="1">
    <source>
        <dbReference type="SAM" id="MobiDB-lite"/>
    </source>
</evidence>
<dbReference type="OrthoDB" id="2624371at2759"/>
<dbReference type="HOGENOM" id="CLU_009122_0_0_1"/>
<dbReference type="InterPro" id="IPR041078">
    <property type="entry name" value="Plavaka"/>
</dbReference>
<dbReference type="EMBL" id="GL945433">
    <property type="protein sequence ID" value="EGO25545.1"/>
    <property type="molecule type" value="Genomic_DNA"/>
</dbReference>
<evidence type="ECO:0000313" key="2">
    <source>
        <dbReference type="EMBL" id="EGO25545.1"/>
    </source>
</evidence>
<protein>
    <submittedName>
        <fullName evidence="2">Uncharacterized protein</fullName>
    </submittedName>
</protein>
<organism>
    <name type="scientific">Serpula lacrymans var. lacrymans (strain S7.9)</name>
    <name type="common">Dry rot fungus</name>
    <dbReference type="NCBI Taxonomy" id="578457"/>
    <lineage>
        <taxon>Eukaryota</taxon>
        <taxon>Fungi</taxon>
        <taxon>Dikarya</taxon>
        <taxon>Basidiomycota</taxon>
        <taxon>Agaricomycotina</taxon>
        <taxon>Agaricomycetes</taxon>
        <taxon>Agaricomycetidae</taxon>
        <taxon>Boletales</taxon>
        <taxon>Coniophorineae</taxon>
        <taxon>Serpulaceae</taxon>
        <taxon>Serpula</taxon>
    </lineage>
</organism>
<feature type="region of interest" description="Disordered" evidence="1">
    <location>
        <begin position="707"/>
        <end position="745"/>
    </location>
</feature>
<dbReference type="RefSeq" id="XP_007317667.1">
    <property type="nucleotide sequence ID" value="XM_007317605.1"/>
</dbReference>
<accession>F8NT72</accession>
<gene>
    <name evidence="2" type="ORF">SERLADRAFT_437273</name>
</gene>
<dbReference type="GeneID" id="18814826"/>
<proteinExistence type="predicted"/>
<feature type="compositionally biased region" description="Basic and acidic residues" evidence="1">
    <location>
        <begin position="707"/>
        <end position="724"/>
    </location>
</feature>
<dbReference type="Proteomes" id="UP000008064">
    <property type="component" value="Unassembled WGS sequence"/>
</dbReference>
<sequence>MSHLPRTSRIEQGPWCQYCQQHRNARRFDKHIESCKIKHQEHLELASRAKDSLDQECTVNLPDPPRKRRKELVNDITQADNDELGLGLSINGCEEPSIIIYHPHSGLTKPKKIPLDNVAPPLTHQDDHETGVGRTADIKPWAPFHTRADFEYAESAVTGLLSRSIVDAQLHGIHNGWAENTNISFQSYTQMENTLRIARAHYVQFQEGAVSADYLGKTYTFKFKYCDPWKIYSNWIMDKTLAPLICWYPTQKFLCQQNGRIILKERIYDEFSTGNKWWNIQNSLPDNEDIPHCFLPVSLWLDKGNITKRVKKHPIIIRPVFLPRQVRNASGNGGGVLVGYMPIPRDPADPSDRNAPETIQWQCFKREVYHKVAEVIFGSLRSPALFGEAMTCGDKINRIVHPGIPIKSVDGEESCALTATRAALANFPCPKCLVHHDYLHCLLKNFENRTTNTMQQVYKNSIEAPNKTEAERILQSYGLHATENFFWTLEHSDPYLAISYDKLHSDDLGKWGKHIWPLLLNVLAEDGNKGCMARNMRHVCRWAGLKHFLNVTTVEYADGQVFVDILKCILPCITQLLPKNSSLVHGIRAYGRYRTMIGLNCLTQGRLHRLKQYIKDYEKCCEHISNDYGKNFDFIKQHGVSHVVEDIMLKGATDNYDTRVSEGFHQEVQEAYEQTNRKDTDGQMARIDENQEAVAHIRMTIDNYDKTRHEHTKASNLEDEHLLPPHDLNSNEGQPRPNGNHWSLGSPMNLTTSRVMEHYDGLRGFHKYLQRFLAANCDVANAEDPITIRNYQCIYIKYQSMEDWNEGCDILRCNPSFNQEPRFDFVLVNTDTPEPTPARLKKLIRIFTQHSSFDIAVVKVLKLSAGNPRTRWTGARLYDEARDFELVKAEYLVRGVHMINAFDLKEGSFYLNDLIDGDMFLRFGN</sequence>
<reference evidence="2" key="1">
    <citation type="submission" date="2011-04" db="EMBL/GenBank/DDBJ databases">
        <title>Evolution of plant cell wall degrading machinery underlies the functional diversity of forest fungi.</title>
        <authorList>
            <consortium name="US DOE Joint Genome Institute (JGI-PGF)"/>
            <person name="Eastwood D.C."/>
            <person name="Floudas D."/>
            <person name="Binder M."/>
            <person name="Majcherczyk A."/>
            <person name="Schneider P."/>
            <person name="Aerts A."/>
            <person name="Asiegbu F.O."/>
            <person name="Baker S.E."/>
            <person name="Barry K."/>
            <person name="Bendiksby M."/>
            <person name="Blumentritt M."/>
            <person name="Coutinho P.M."/>
            <person name="Cullen D."/>
            <person name="Cullen D."/>
            <person name="Gathman A."/>
            <person name="Goodell B."/>
            <person name="Henrissat B."/>
            <person name="Ihrmark K."/>
            <person name="Kauserud H."/>
            <person name="Kohler A."/>
            <person name="LaButti K."/>
            <person name="Lapidus A."/>
            <person name="Lavin J.L."/>
            <person name="Lee Y.-H."/>
            <person name="Lindquist E."/>
            <person name="Lilly W."/>
            <person name="Lucas S."/>
            <person name="Morin E."/>
            <person name="Murat C."/>
            <person name="Oguiza J.A."/>
            <person name="Park J."/>
            <person name="Pisabarro A.G."/>
            <person name="Riley R."/>
            <person name="Rosling A."/>
            <person name="Salamov A."/>
            <person name="Schmidt O."/>
            <person name="Schmutz J."/>
            <person name="Skrede I."/>
            <person name="Stenlid J."/>
            <person name="Wiebenga A."/>
            <person name="Xie X."/>
            <person name="Kues U."/>
            <person name="Hibbett D.S."/>
            <person name="Hoffmeister D."/>
            <person name="Hogberg N."/>
            <person name="Martin F."/>
            <person name="Grigoriev I.V."/>
            <person name="Watkinson S.C."/>
        </authorList>
    </citation>
    <scope>NUCLEOTIDE SEQUENCE</scope>
    <source>
        <strain evidence="2">S7.9</strain>
    </source>
</reference>
<dbReference type="Pfam" id="PF18759">
    <property type="entry name" value="Plavaka"/>
    <property type="match status" value="1"/>
</dbReference>